<evidence type="ECO:0000256" key="9">
    <source>
        <dbReference type="ARBA" id="ARBA00034096"/>
    </source>
</evidence>
<reference evidence="10" key="1">
    <citation type="submission" date="2011-10" db="EMBL/GenBank/DDBJ databases">
        <authorList>
            <person name="Gibson M."/>
        </authorList>
    </citation>
    <scope>NUCLEOTIDE SEQUENCE</scope>
    <source>
        <tissue evidence="10">LPS-stimulated HD11 cells</tissue>
    </source>
</reference>
<keyword evidence="10" id="KW-0675">Receptor</keyword>
<dbReference type="GO" id="GO:0006955">
    <property type="term" value="P:immune response"/>
    <property type="evidence" value="ECO:0007669"/>
    <property type="project" value="InterPro"/>
</dbReference>
<dbReference type="PRINTS" id="PR01360">
    <property type="entry name" value="INTRLEUKIN1X"/>
</dbReference>
<evidence type="ECO:0000256" key="3">
    <source>
        <dbReference type="ARBA" id="ARBA00020519"/>
    </source>
</evidence>
<proteinExistence type="evidence at transcript level"/>
<dbReference type="GO" id="GO:0005125">
    <property type="term" value="F:cytokine activity"/>
    <property type="evidence" value="ECO:0007669"/>
    <property type="project" value="InterPro"/>
</dbReference>
<evidence type="ECO:0000256" key="1">
    <source>
        <dbReference type="ARBA" id="ARBA00004613"/>
    </source>
</evidence>
<evidence type="ECO:0000256" key="2">
    <source>
        <dbReference type="ARBA" id="ARBA00010448"/>
    </source>
</evidence>
<evidence type="ECO:0000256" key="4">
    <source>
        <dbReference type="ARBA" id="ARBA00022525"/>
    </source>
</evidence>
<dbReference type="InterPro" id="IPR003297">
    <property type="entry name" value="IL-1RA/IL-36"/>
</dbReference>
<comment type="similarity">
    <text evidence="2">Belongs to the IL-1 family.</text>
</comment>
<keyword evidence="7" id="KW-0325">Glycoprotein</keyword>
<organism evidence="10">
    <name type="scientific">Gallus gallus</name>
    <name type="common">Chicken</name>
    <dbReference type="NCBI Taxonomy" id="9031"/>
    <lineage>
        <taxon>Eukaryota</taxon>
        <taxon>Metazoa</taxon>
        <taxon>Chordata</taxon>
        <taxon>Craniata</taxon>
        <taxon>Vertebrata</taxon>
        <taxon>Euteleostomi</taxon>
        <taxon>Archelosauria</taxon>
        <taxon>Archosauria</taxon>
        <taxon>Dinosauria</taxon>
        <taxon>Saurischia</taxon>
        <taxon>Theropoda</taxon>
        <taxon>Coelurosauria</taxon>
        <taxon>Aves</taxon>
        <taxon>Neognathae</taxon>
        <taxon>Galloanserae</taxon>
        <taxon>Galliformes</taxon>
        <taxon>Phasianidae</taxon>
        <taxon>Phasianinae</taxon>
        <taxon>Gallus</taxon>
    </lineage>
</organism>
<dbReference type="InterPro" id="IPR020877">
    <property type="entry name" value="IL-1_CS"/>
</dbReference>
<dbReference type="PANTHER" id="PTHR10078">
    <property type="entry name" value="INTERLEUKIN-1 FAMILY MEMBER"/>
    <property type="match status" value="1"/>
</dbReference>
<keyword evidence="5" id="KW-0732">Signal</keyword>
<sequence length="139" mass="15655">MGEAAGSVPCRAPALQTKVFKYRIWDMNQQSLYLRDDQLVAGHLQGANAALEEKVFWVPNRFFKHELQPVIMGIRNGTRCLACPAAPQPTLQLQDGLWRFESAANPGWFLCTSARAHQPLGLSRRPDAAHVLDFYFQLC</sequence>
<evidence type="ECO:0000256" key="8">
    <source>
        <dbReference type="ARBA" id="ARBA00032732"/>
    </source>
</evidence>
<dbReference type="GO" id="GO:0006954">
    <property type="term" value="P:inflammatory response"/>
    <property type="evidence" value="ECO:0007669"/>
    <property type="project" value="InterPro"/>
</dbReference>
<dbReference type="AlphaFoldDB" id="H2A079"/>
<dbReference type="EMBL" id="HE601793">
    <property type="protein sequence ID" value="CCD83124.1"/>
    <property type="molecule type" value="mRNA"/>
</dbReference>
<name>H2A079_CHICK</name>
<dbReference type="SUPFAM" id="SSF50353">
    <property type="entry name" value="Cytokine"/>
    <property type="match status" value="1"/>
</dbReference>
<evidence type="ECO:0000256" key="6">
    <source>
        <dbReference type="ARBA" id="ARBA00023157"/>
    </source>
</evidence>
<dbReference type="SMART" id="SM00125">
    <property type="entry name" value="IL1"/>
    <property type="match status" value="1"/>
</dbReference>
<evidence type="ECO:0000256" key="7">
    <source>
        <dbReference type="ARBA" id="ARBA00023180"/>
    </source>
</evidence>
<dbReference type="InterPro" id="IPR008996">
    <property type="entry name" value="IL1/FGF"/>
</dbReference>
<dbReference type="Gene3D" id="2.80.10.50">
    <property type="match status" value="2"/>
</dbReference>
<gene>
    <name evidence="10" type="primary">IL-1RN</name>
</gene>
<dbReference type="GO" id="GO:0005149">
    <property type="term" value="F:interleukin-1 receptor binding"/>
    <property type="evidence" value="ECO:0007669"/>
    <property type="project" value="InterPro"/>
</dbReference>
<dbReference type="PANTHER" id="PTHR10078:SF28">
    <property type="entry name" value="INTERLEUKIN-1 RECEPTOR ANTAGONIST PROTEIN"/>
    <property type="match status" value="1"/>
</dbReference>
<dbReference type="Pfam" id="PF00340">
    <property type="entry name" value="IL1"/>
    <property type="match status" value="1"/>
</dbReference>
<comment type="subcellular location">
    <subcellularLocation>
        <location evidence="1">Secreted</location>
    </subcellularLocation>
</comment>
<keyword evidence="4" id="KW-0964">Secreted</keyword>
<dbReference type="PROSITE" id="PS00253">
    <property type="entry name" value="INTERLEUKIN_1"/>
    <property type="match status" value="1"/>
</dbReference>
<keyword evidence="6" id="KW-1015">Disulfide bond</keyword>
<protein>
    <recommendedName>
        <fullName evidence="3">Interleukin-1 receptor antagonist protein</fullName>
    </recommendedName>
    <alternativeName>
        <fullName evidence="8">IL1 inhibitor</fullName>
    </alternativeName>
</protein>
<dbReference type="InterPro" id="IPR000975">
    <property type="entry name" value="IL-1_fam"/>
</dbReference>
<reference evidence="10" key="2">
    <citation type="journal article" date="2012" name="J. Immunol.">
        <title>Identification, Cloning, and Functional Characterization of the IL-1 Receptor Antagonist in the Chicken Reveal Important Differences between the Chicken and Mammals.</title>
        <authorList>
            <person name="Gibson M.S."/>
            <person name="Fife M."/>
            <person name="Bird S."/>
            <person name="Salmon N."/>
            <person name="Kaiser P."/>
        </authorList>
    </citation>
    <scope>NUCLEOTIDE SEQUENCE</scope>
    <source>
        <tissue evidence="10">LPS-stimulated HD11 cells</tissue>
    </source>
</reference>
<comment type="function">
    <text evidence="9">Anti-inflammatory antagonist of interleukin-1 family of proinflammatory cytokines such as interleukin-1beta/IL1B and interleukin-1alpha/IL1A. Protects from immune dysregulation and uncontrolled systemic inflammation triggered by IL1 for a range of innate stimulatory agents such as pathogens.</text>
</comment>
<evidence type="ECO:0000256" key="5">
    <source>
        <dbReference type="ARBA" id="ARBA00022729"/>
    </source>
</evidence>
<accession>H2A079</accession>
<dbReference type="GO" id="GO:0005615">
    <property type="term" value="C:extracellular space"/>
    <property type="evidence" value="ECO:0007669"/>
    <property type="project" value="InterPro"/>
</dbReference>
<evidence type="ECO:0000313" key="10">
    <source>
        <dbReference type="EMBL" id="CCD83124.1"/>
    </source>
</evidence>